<comment type="subcellular location">
    <subcellularLocation>
        <location evidence="1">Membrane</location>
        <topology evidence="1">Multi-pass membrane protein</topology>
    </subcellularLocation>
</comment>
<feature type="transmembrane region" description="Helical" evidence="7">
    <location>
        <begin position="390"/>
        <end position="411"/>
    </location>
</feature>
<feature type="transmembrane region" description="Helical" evidence="7">
    <location>
        <begin position="184"/>
        <end position="202"/>
    </location>
</feature>
<gene>
    <name evidence="9" type="ORF">CNMCM5623_007126</name>
    <name evidence="10" type="ORF">CNMCM7691_007482</name>
</gene>
<evidence type="ECO:0000313" key="12">
    <source>
        <dbReference type="Proteomes" id="UP000654922"/>
    </source>
</evidence>
<feature type="transmembrane region" description="Helical" evidence="7">
    <location>
        <begin position="1012"/>
        <end position="1037"/>
    </location>
</feature>
<evidence type="ECO:0000256" key="6">
    <source>
        <dbReference type="SAM" id="MobiDB-lite"/>
    </source>
</evidence>
<comment type="caution">
    <text evidence="9">The sequence shown here is derived from an EMBL/GenBank/DDBJ whole genome shotgun (WGS) entry which is preliminary data.</text>
</comment>
<dbReference type="OrthoDB" id="3900342at2759"/>
<feature type="transmembrane region" description="Helical" evidence="7">
    <location>
        <begin position="116"/>
        <end position="140"/>
    </location>
</feature>
<dbReference type="Gene3D" id="1.20.1740.10">
    <property type="entry name" value="Amino acid/polyamine transporter I"/>
    <property type="match status" value="1"/>
</dbReference>
<feature type="transmembrane region" description="Helical" evidence="7">
    <location>
        <begin position="432"/>
        <end position="455"/>
    </location>
</feature>
<accession>A0A8H6PVM6</accession>
<dbReference type="GO" id="GO:0016020">
    <property type="term" value="C:membrane"/>
    <property type="evidence" value="ECO:0007669"/>
    <property type="project" value="UniProtKB-SubCell"/>
</dbReference>
<protein>
    <recommendedName>
        <fullName evidence="8">ACB domain-containing protein</fullName>
    </recommendedName>
</protein>
<dbReference type="Proteomes" id="UP000654922">
    <property type="component" value="Unassembled WGS sequence"/>
</dbReference>
<dbReference type="PANTHER" id="PTHR45649">
    <property type="entry name" value="AMINO-ACID PERMEASE BAT1"/>
    <property type="match status" value="1"/>
</dbReference>
<evidence type="ECO:0000256" key="2">
    <source>
        <dbReference type="ARBA" id="ARBA00022448"/>
    </source>
</evidence>
<feature type="transmembrane region" description="Helical" evidence="7">
    <location>
        <begin position="364"/>
        <end position="384"/>
    </location>
</feature>
<dbReference type="GO" id="GO:0000062">
    <property type="term" value="F:fatty-acyl-CoA binding"/>
    <property type="evidence" value="ECO:0007669"/>
    <property type="project" value="InterPro"/>
</dbReference>
<feature type="compositionally biased region" description="Basic and acidic residues" evidence="6">
    <location>
        <begin position="870"/>
        <end position="879"/>
    </location>
</feature>
<evidence type="ECO:0000259" key="8">
    <source>
        <dbReference type="PROSITE" id="PS51228"/>
    </source>
</evidence>
<dbReference type="Pfam" id="PF13520">
    <property type="entry name" value="AA_permease_2"/>
    <property type="match status" value="1"/>
</dbReference>
<feature type="transmembrane region" description="Helical" evidence="7">
    <location>
        <begin position="461"/>
        <end position="482"/>
    </location>
</feature>
<evidence type="ECO:0000256" key="4">
    <source>
        <dbReference type="ARBA" id="ARBA00022989"/>
    </source>
</evidence>
<dbReference type="InterPro" id="IPR035984">
    <property type="entry name" value="Acyl-CoA-binding_sf"/>
</dbReference>
<dbReference type="InterPro" id="IPR002293">
    <property type="entry name" value="AA/rel_permease1"/>
</dbReference>
<dbReference type="PANTHER" id="PTHR45649:SF3">
    <property type="entry name" value="POLYAMINE TRANSPORTER TPO5"/>
    <property type="match status" value="1"/>
</dbReference>
<feature type="region of interest" description="Disordered" evidence="6">
    <location>
        <begin position="844"/>
        <end position="968"/>
    </location>
</feature>
<name>A0A8H6PVM6_9EURO</name>
<evidence type="ECO:0000256" key="7">
    <source>
        <dbReference type="SAM" id="Phobius"/>
    </source>
</evidence>
<evidence type="ECO:0000313" key="11">
    <source>
        <dbReference type="Proteomes" id="UP000641853"/>
    </source>
</evidence>
<dbReference type="AlphaFoldDB" id="A0A8H6PVM6"/>
<keyword evidence="2" id="KW-0813">Transport</keyword>
<feature type="transmembrane region" description="Helical" evidence="7">
    <location>
        <begin position="63"/>
        <end position="96"/>
    </location>
</feature>
<feature type="transmembrane region" description="Helical" evidence="7">
    <location>
        <begin position="226"/>
        <end position="250"/>
    </location>
</feature>
<feature type="compositionally biased region" description="Acidic residues" evidence="6">
    <location>
        <begin position="880"/>
        <end position="915"/>
    </location>
</feature>
<feature type="transmembrane region" description="Helical" evidence="7">
    <location>
        <begin position="152"/>
        <end position="172"/>
    </location>
</feature>
<feature type="transmembrane region" description="Helical" evidence="7">
    <location>
        <begin position="317"/>
        <end position="343"/>
    </location>
</feature>
<feature type="compositionally biased region" description="Basic and acidic residues" evidence="6">
    <location>
        <begin position="844"/>
        <end position="858"/>
    </location>
</feature>
<keyword evidence="5 7" id="KW-0472">Membrane</keyword>
<evidence type="ECO:0000313" key="9">
    <source>
        <dbReference type="EMBL" id="KAF7161591.1"/>
    </source>
</evidence>
<organism evidence="9 12">
    <name type="scientific">Aspergillus felis</name>
    <dbReference type="NCBI Taxonomy" id="1287682"/>
    <lineage>
        <taxon>Eukaryota</taxon>
        <taxon>Fungi</taxon>
        <taxon>Dikarya</taxon>
        <taxon>Ascomycota</taxon>
        <taxon>Pezizomycotina</taxon>
        <taxon>Eurotiomycetes</taxon>
        <taxon>Eurotiomycetidae</taxon>
        <taxon>Eurotiales</taxon>
        <taxon>Aspergillaceae</taxon>
        <taxon>Aspergillus</taxon>
        <taxon>Aspergillus subgen. Fumigati</taxon>
    </lineage>
</organism>
<dbReference type="EMBL" id="JACBAG010001876">
    <property type="protein sequence ID" value="KAF7178668.1"/>
    <property type="molecule type" value="Genomic_DNA"/>
</dbReference>
<dbReference type="Pfam" id="PF00887">
    <property type="entry name" value="ACBP"/>
    <property type="match status" value="1"/>
</dbReference>
<evidence type="ECO:0000256" key="1">
    <source>
        <dbReference type="ARBA" id="ARBA00004141"/>
    </source>
</evidence>
<keyword evidence="4 7" id="KW-1133">Transmembrane helix</keyword>
<sequence length="1073" mass="119069">MHEATVDASADAALARMGYKSELPRNLSMMSVLGLSFAIMAAPFGLSTTMYITLTDGQSVTIIWGWVLVTLISIAIAASLAEICAVYPTAGGVYYWSAMLSTKEWAPMMSFIDGWLTLVGNWTVTLSITFSTGQLILSAISLWNEDFVANAWQTILMFWAVVLVCAIVNIFFSKYLDLINKVCIFWTAASVIIILIVLLTMADNRRDAAFVFAHYDASDSGWPSGWAFFVGLLQAAYTLTGYGMVAAMCEEVQNPHREVPKAIVLSVVAAGITGLIYLIPILFVLPTVKDLLSVASGQPIGLIFKTATGSAGGGFGLLFLILGIAMFAGIGSLTAASRCTYAFARDGAIPGFRIWRKVNKRLDVPVYAILLSAGVDCLLGLIYFGSTAAFNSFTGVATICLSTSYGLPILISMIRGRRDVKDSTFSLGAFGYAINAVTVCWIVLAVALFCMPVSLPVTASSMNYASVVFAGFAAISVIWYIVYARKHFTGPPASAEEIRAQPVMTGKAVKRQLVKGSVDDDPELLVVICQSQVPAVRDSESRGTTLFGQTSSNHYSPRHDNQRIHPCLIIRQLRKKRRIQHLIQEPQSQIPTIRSPSPPTPSSIQLLFVDAEIRGSLGSRAVRSDHPHAVRSGGPSSKLEQPPLILARYLQEKPPPVFVDRKFPVSSHEGQARFEASDLTMSDSVDRVFVHALNTVKRIPRTGTARPPAAERLKLYGLYKQSMEGDVEGVMDRPVGNTADVYAECEKWDAWYAQRGLSRTEAKRRYISTLIDTMHRYASQTPEARELVAELEFVWDQIKSNSSSSSSSSRMQNVGMPPLSQPNYGSIGGQLARPIYEDIIATARDNHSRERNRGDPRLRVLSPVSQPDGLYERRGNRDVADEEVQVQEDEDEEDDEEEEYEEAQDTIYEDDDDNDNNNNNSNNQSQQNSHRFDDDPDEAQSRGRTRGLQPATAAGDKKHRVVSSGERDRRWRRRVEQALTKMTAEVAAVREQMEARTLASRRRSALWTWLKWIVWVTLRQIIFDLAILGMVLIWMRIKGDRRLEEKLKVGWSEVKTRLAKLKSLRRFPGLDIF</sequence>
<feature type="domain" description="ACB" evidence="8">
    <location>
        <begin position="685"/>
        <end position="779"/>
    </location>
</feature>
<dbReference type="InterPro" id="IPR000582">
    <property type="entry name" value="Acyl-CoA-binding_protein"/>
</dbReference>
<feature type="transmembrane region" description="Helical" evidence="7">
    <location>
        <begin position="27"/>
        <end position="51"/>
    </location>
</feature>
<evidence type="ECO:0000256" key="5">
    <source>
        <dbReference type="ARBA" id="ARBA00023136"/>
    </source>
</evidence>
<dbReference type="Proteomes" id="UP000641853">
    <property type="component" value="Unassembled WGS sequence"/>
</dbReference>
<reference evidence="9" key="1">
    <citation type="submission" date="2020-06" db="EMBL/GenBank/DDBJ databases">
        <title>Draft genome sequences of strains closely related to Aspergillus parafelis and Aspergillus hiratsukae.</title>
        <authorList>
            <person name="Dos Santos R.A.C."/>
            <person name="Rivero-Menendez O."/>
            <person name="Steenwyk J.L."/>
            <person name="Mead M.E."/>
            <person name="Goldman G.H."/>
            <person name="Alastruey-Izquierdo A."/>
            <person name="Rokas A."/>
        </authorList>
    </citation>
    <scope>NUCLEOTIDE SEQUENCE</scope>
    <source>
        <strain evidence="9">CNM-CM5623</strain>
        <strain evidence="10">CNM-CM7691</strain>
    </source>
</reference>
<keyword evidence="11" id="KW-1185">Reference proteome</keyword>
<dbReference type="GO" id="GO:0022857">
    <property type="term" value="F:transmembrane transporter activity"/>
    <property type="evidence" value="ECO:0007669"/>
    <property type="project" value="InterPro"/>
</dbReference>
<feature type="transmembrane region" description="Helical" evidence="7">
    <location>
        <begin position="262"/>
        <end position="285"/>
    </location>
</feature>
<dbReference type="InterPro" id="IPR014352">
    <property type="entry name" value="FERM/acyl-CoA-bd_prot_sf"/>
</dbReference>
<feature type="region of interest" description="Disordered" evidence="6">
    <location>
        <begin position="801"/>
        <end position="827"/>
    </location>
</feature>
<dbReference type="SUPFAM" id="SSF47027">
    <property type="entry name" value="Acyl-CoA binding protein"/>
    <property type="match status" value="1"/>
</dbReference>
<feature type="compositionally biased region" description="Low complexity" evidence="6">
    <location>
        <begin position="916"/>
        <end position="929"/>
    </location>
</feature>
<dbReference type="PROSITE" id="PS51228">
    <property type="entry name" value="ACB_2"/>
    <property type="match status" value="1"/>
</dbReference>
<evidence type="ECO:0000313" key="10">
    <source>
        <dbReference type="EMBL" id="KAF7178668.1"/>
    </source>
</evidence>
<evidence type="ECO:0000256" key="3">
    <source>
        <dbReference type="ARBA" id="ARBA00022692"/>
    </source>
</evidence>
<dbReference type="Gene3D" id="1.20.80.10">
    <property type="match status" value="1"/>
</dbReference>
<proteinExistence type="predicted"/>
<keyword evidence="3 7" id="KW-0812">Transmembrane</keyword>
<dbReference type="EMBL" id="JACBAE010001361">
    <property type="protein sequence ID" value="KAF7161591.1"/>
    <property type="molecule type" value="Genomic_DNA"/>
</dbReference>